<gene>
    <name evidence="2" type="ordered locus">TOL2_C30310</name>
</gene>
<feature type="region of interest" description="Disordered" evidence="1">
    <location>
        <begin position="1"/>
        <end position="84"/>
    </location>
</feature>
<reference evidence="2 3" key="1">
    <citation type="journal article" date="2013" name="Environ. Microbiol.">
        <title>Complete genome, catabolic sub-proteomes and key-metabolites of Desulfobacula toluolica Tol2, a marine, aromatic compound-degrading, sulfate-reducing bacterium.</title>
        <authorList>
            <person name="Wohlbrand L."/>
            <person name="Jacob J.H."/>
            <person name="Kube M."/>
            <person name="Mussmann M."/>
            <person name="Jarling R."/>
            <person name="Beck A."/>
            <person name="Amann R."/>
            <person name="Wilkes H."/>
            <person name="Reinhardt R."/>
            <person name="Rabus R."/>
        </authorList>
    </citation>
    <scope>NUCLEOTIDE SEQUENCE [LARGE SCALE GENOMIC DNA]</scope>
    <source>
        <strain evidence="3">DSM 7467 / Tol2</strain>
    </source>
</reference>
<evidence type="ECO:0000256" key="1">
    <source>
        <dbReference type="SAM" id="MobiDB-lite"/>
    </source>
</evidence>
<evidence type="ECO:0000313" key="2">
    <source>
        <dbReference type="EMBL" id="CCK81190.1"/>
    </source>
</evidence>
<dbReference type="STRING" id="651182.TOL2_C30310"/>
<evidence type="ECO:0000313" key="3">
    <source>
        <dbReference type="Proteomes" id="UP000007347"/>
    </source>
</evidence>
<protein>
    <submittedName>
        <fullName evidence="2">Uncharacterized protein</fullName>
    </submittedName>
</protein>
<dbReference type="KEGG" id="dto:TOL2_C30310"/>
<name>K0NK10_DESTT</name>
<dbReference type="Proteomes" id="UP000007347">
    <property type="component" value="Chromosome"/>
</dbReference>
<proteinExistence type="predicted"/>
<feature type="compositionally biased region" description="Pro residues" evidence="1">
    <location>
        <begin position="1"/>
        <end position="19"/>
    </location>
</feature>
<dbReference type="HOGENOM" id="CLU_830880_0_0_7"/>
<accession>K0NK10</accession>
<dbReference type="AlphaFoldDB" id="K0NK10"/>
<sequence length="334" mass="36025">MPEPDPNPDPWYPIIPDPGLPSVGEEEIPAPGDGEGDGSLFPGEGEGDVAPGLGTDDGGSVGGSGDDGGGGGSSTSPVDLTPGPITPCDAMILSKMASYDNLMGDDREKMRFGVSSASDCPDQACTCSEICDSEIHEKGNTYDYSKTLHEQASDAYDAYSAGYYEEFNRLQEEHMAECEAHCEQVREEECGCEMVSGPDVLAPGESAEYVCSDGTTKLITMPEGACGTQTFTVGCCSVDVRATVGQWVFIERENFPVTDCYSHYSTDCVKDIIEGRYKYRIRDSRRTNGVYPRGENCTFTSAKSGCLVDIYGPIPDADAYYEVAEHQDIYEWQC</sequence>
<keyword evidence="3" id="KW-1185">Reference proteome</keyword>
<organism evidence="2 3">
    <name type="scientific">Desulfobacula toluolica (strain DSM 7467 / Tol2)</name>
    <dbReference type="NCBI Taxonomy" id="651182"/>
    <lineage>
        <taxon>Bacteria</taxon>
        <taxon>Pseudomonadati</taxon>
        <taxon>Thermodesulfobacteriota</taxon>
        <taxon>Desulfobacteria</taxon>
        <taxon>Desulfobacterales</taxon>
        <taxon>Desulfobacteraceae</taxon>
        <taxon>Desulfobacula</taxon>
    </lineage>
</organism>
<feature type="compositionally biased region" description="Gly residues" evidence="1">
    <location>
        <begin position="55"/>
        <end position="73"/>
    </location>
</feature>
<dbReference type="EMBL" id="FO203503">
    <property type="protein sequence ID" value="CCK81190.1"/>
    <property type="molecule type" value="Genomic_DNA"/>
</dbReference>